<dbReference type="PANTHER" id="PTHR47961:SF10">
    <property type="entry name" value="ATP-DEPENDENT DNA HELICASE HEL308"/>
    <property type="match status" value="1"/>
</dbReference>
<dbReference type="InterPro" id="IPR014001">
    <property type="entry name" value="Helicase_ATP-bd"/>
</dbReference>
<feature type="domain" description="Helicase C-terminal" evidence="6">
    <location>
        <begin position="551"/>
        <end position="732"/>
    </location>
</feature>
<dbReference type="InterPro" id="IPR011545">
    <property type="entry name" value="DEAD/DEAH_box_helicase_dom"/>
</dbReference>
<keyword evidence="3" id="KW-0347">Helicase</keyword>
<dbReference type="PROSITE" id="PS51194">
    <property type="entry name" value="HELICASE_CTER"/>
    <property type="match status" value="1"/>
</dbReference>
<dbReference type="Pfam" id="PF00271">
    <property type="entry name" value="Helicase_C"/>
    <property type="match status" value="1"/>
</dbReference>
<evidence type="ECO:0008006" key="9">
    <source>
        <dbReference type="Google" id="ProtNLM"/>
    </source>
</evidence>
<dbReference type="InterPro" id="IPR050474">
    <property type="entry name" value="Hel308_SKI2-like"/>
</dbReference>
<dbReference type="GO" id="GO:0016787">
    <property type="term" value="F:hydrolase activity"/>
    <property type="evidence" value="ECO:0007669"/>
    <property type="project" value="UniProtKB-KW"/>
</dbReference>
<evidence type="ECO:0000259" key="5">
    <source>
        <dbReference type="PROSITE" id="PS51192"/>
    </source>
</evidence>
<evidence type="ECO:0000256" key="4">
    <source>
        <dbReference type="ARBA" id="ARBA00022840"/>
    </source>
</evidence>
<evidence type="ECO:0000313" key="7">
    <source>
        <dbReference type="EMBL" id="AUB79890.1"/>
    </source>
</evidence>
<sequence length="1049" mass="114970">MNAVLKDLYSTREVNELVSALDDARLVATLTAKPVERARPNAVGRLRIAAVAGLQDALFTADMDRMLRGASTAPTAAAPDLTVFRTWEAYLEALSESGSSPSADDLLAYVAVGYLARRDTEVRAFLRRLPGLPSTNEQPWPEQVREDIARALLSMACQGTRADLVEGNAIIDRLSAIQKDRDSQWLSSRNGSGRRDAFTLMGLYHLAQVAVRLSEYMLSGSVADASGDRRDLEPELKRLLTRAQDYLELAADPEALTWLQSVKVVAWRLYSDSIWKTAQGLYPRMNELLSALMAAGREHPIFSLMPSQQEALRESLLDPVRVCVVLQMPTSAGKTLLAEFAILQSLQSFGKDSRVLYLTPTRALATQVRRTLNSDLRDLEIAVSAAGGAFEEDPYELGLLQSADGVIVATPEKTDLLLRTHRDWFDRVRLIVVDEAHLLRDGERGVRLELLLANLRRECKDIRLLLLTPFVDNAAEIAAWLGGDRGAPINIAWRPSRLMIGLATLAGRKPRRAFEIAWREPHSERPNPQPSSLPVIADSGPLSSARDKLVYLARRFVNLGPVLGFFSASKSEPEKTAAELAEGRDLLSPQQSTPGLRLAIALAQADYGTESVLVRCLERGVAFHHAALSSELRFLIEDQVRAGTIRFITATSTLAQGMNFPVSTVLVHSVHKPRGGGDLTPGEFWNIAGRAGRVGMADKGLVVLVNHKHRAQWERYADALSDDIQSALLAVLAQASAAVSLKDAYRNYPQLRPFFQYLAHAVATLGADRARDALDELLQMSLANSQASGPLQSRQLRGLAQTYLREIAGKQTGYLKTADATGLGSFSFDSLYAAIRGDSLLQQGPGAVLANKSVGMEHLIEALHWLPELNLGIGKGEGEMDTAAVARVVQAWMDGAPVQTIAAEFPGKEANDRVRNAGVYVHSKVAMTVAWGAHAYLRGLVLTNNTVMDASTAEQQMLPAYIQYGVRTPEAAVAGLLGVPRQLAEAVGEDYRDRYGKLKPKETGRFRDHVERADRADWSRILDRSALAGRVDPGDVWQVWRQMQGLTYS</sequence>
<gene>
    <name evidence="7" type="ORF">THSYN_02220</name>
</gene>
<evidence type="ECO:0000256" key="2">
    <source>
        <dbReference type="ARBA" id="ARBA00022801"/>
    </source>
</evidence>
<proteinExistence type="predicted"/>
<dbReference type="GO" id="GO:0005524">
    <property type="term" value="F:ATP binding"/>
    <property type="evidence" value="ECO:0007669"/>
    <property type="project" value="UniProtKB-KW"/>
</dbReference>
<keyword evidence="2" id="KW-0378">Hydrolase</keyword>
<dbReference type="InterPro" id="IPR027417">
    <property type="entry name" value="P-loop_NTPase"/>
</dbReference>
<name>A0A2K8U2T0_9GAMM</name>
<dbReference type="InterPro" id="IPR001650">
    <property type="entry name" value="Helicase_C-like"/>
</dbReference>
<organism evidence="7 8">
    <name type="scientific">Candidatus Thiodictyon syntrophicum</name>
    <dbReference type="NCBI Taxonomy" id="1166950"/>
    <lineage>
        <taxon>Bacteria</taxon>
        <taxon>Pseudomonadati</taxon>
        <taxon>Pseudomonadota</taxon>
        <taxon>Gammaproteobacteria</taxon>
        <taxon>Chromatiales</taxon>
        <taxon>Chromatiaceae</taxon>
        <taxon>Thiodictyon</taxon>
    </lineage>
</organism>
<dbReference type="KEGG" id="tsy:THSYN_02220"/>
<keyword evidence="1" id="KW-0547">Nucleotide-binding</keyword>
<dbReference type="RefSeq" id="WP_100917704.1">
    <property type="nucleotide sequence ID" value="NZ_CP020370.1"/>
</dbReference>
<dbReference type="SMART" id="SM00487">
    <property type="entry name" value="DEXDc"/>
    <property type="match status" value="1"/>
</dbReference>
<dbReference type="SUPFAM" id="SSF52540">
    <property type="entry name" value="P-loop containing nucleoside triphosphate hydrolases"/>
    <property type="match status" value="2"/>
</dbReference>
<reference evidence="7 8" key="1">
    <citation type="submission" date="2017-03" db="EMBL/GenBank/DDBJ databases">
        <title>Complete genome sequence of Candidatus 'Thiodictyon syntrophicum' sp. nov. strain Cad16T, a photolithoautotroph purple sulfur bacterium isolated from an alpine meromictic lake.</title>
        <authorList>
            <person name="Luedin S.M."/>
            <person name="Pothier J.F."/>
            <person name="Danza F."/>
            <person name="Storelli N."/>
            <person name="Wittwer M."/>
            <person name="Tonolla M."/>
        </authorList>
    </citation>
    <scope>NUCLEOTIDE SEQUENCE [LARGE SCALE GENOMIC DNA]</scope>
    <source>
        <strain evidence="7 8">Cad16T</strain>
    </source>
</reference>
<feature type="domain" description="Helicase ATP-binding" evidence="5">
    <location>
        <begin position="324"/>
        <end position="489"/>
    </location>
</feature>
<dbReference type="Gene3D" id="3.40.50.300">
    <property type="entry name" value="P-loop containing nucleotide triphosphate hydrolases"/>
    <property type="match status" value="2"/>
</dbReference>
<dbReference type="CDD" id="cd17921">
    <property type="entry name" value="DEXHc_Ski2"/>
    <property type="match status" value="1"/>
</dbReference>
<evidence type="ECO:0000259" key="6">
    <source>
        <dbReference type="PROSITE" id="PS51194"/>
    </source>
</evidence>
<dbReference type="Proteomes" id="UP000232638">
    <property type="component" value="Chromosome"/>
</dbReference>
<dbReference type="OrthoDB" id="9815222at2"/>
<accession>A0A2K8U2T0</accession>
<keyword evidence="8" id="KW-1185">Reference proteome</keyword>
<dbReference type="PANTHER" id="PTHR47961">
    <property type="entry name" value="DNA POLYMERASE THETA, PUTATIVE (AFU_ORTHOLOGUE AFUA_1G05260)-RELATED"/>
    <property type="match status" value="1"/>
</dbReference>
<evidence type="ECO:0000256" key="3">
    <source>
        <dbReference type="ARBA" id="ARBA00022806"/>
    </source>
</evidence>
<protein>
    <recommendedName>
        <fullName evidence="9">DEAD/DEAH box helicase</fullName>
    </recommendedName>
</protein>
<dbReference type="SMART" id="SM00490">
    <property type="entry name" value="HELICc"/>
    <property type="match status" value="1"/>
</dbReference>
<dbReference type="AlphaFoldDB" id="A0A2K8U2T0"/>
<dbReference type="GO" id="GO:0003676">
    <property type="term" value="F:nucleic acid binding"/>
    <property type="evidence" value="ECO:0007669"/>
    <property type="project" value="InterPro"/>
</dbReference>
<dbReference type="EMBL" id="CP020370">
    <property type="protein sequence ID" value="AUB79890.1"/>
    <property type="molecule type" value="Genomic_DNA"/>
</dbReference>
<dbReference type="Pfam" id="PF00270">
    <property type="entry name" value="DEAD"/>
    <property type="match status" value="1"/>
</dbReference>
<evidence type="ECO:0000313" key="8">
    <source>
        <dbReference type="Proteomes" id="UP000232638"/>
    </source>
</evidence>
<keyword evidence="4" id="KW-0067">ATP-binding</keyword>
<dbReference type="PROSITE" id="PS51192">
    <property type="entry name" value="HELICASE_ATP_BIND_1"/>
    <property type="match status" value="1"/>
</dbReference>
<dbReference type="GO" id="GO:0004386">
    <property type="term" value="F:helicase activity"/>
    <property type="evidence" value="ECO:0007669"/>
    <property type="project" value="UniProtKB-KW"/>
</dbReference>
<evidence type="ECO:0000256" key="1">
    <source>
        <dbReference type="ARBA" id="ARBA00022741"/>
    </source>
</evidence>